<dbReference type="Proteomes" id="UP000198480">
    <property type="component" value="Unassembled WGS sequence"/>
</dbReference>
<accession>A0A239BDH3</accession>
<evidence type="ECO:0000313" key="1">
    <source>
        <dbReference type="EMBL" id="SNS05916.1"/>
    </source>
</evidence>
<keyword evidence="2" id="KW-1185">Reference proteome</keyword>
<evidence type="ECO:0000313" key="2">
    <source>
        <dbReference type="Proteomes" id="UP000198480"/>
    </source>
</evidence>
<dbReference type="OrthoDB" id="10000082at2"/>
<dbReference type="RefSeq" id="WP_141107362.1">
    <property type="nucleotide sequence ID" value="NZ_FZOK01000002.1"/>
</dbReference>
<organism evidence="1 2">
    <name type="scientific">Belliella buryatensis</name>
    <dbReference type="NCBI Taxonomy" id="1500549"/>
    <lineage>
        <taxon>Bacteria</taxon>
        <taxon>Pseudomonadati</taxon>
        <taxon>Bacteroidota</taxon>
        <taxon>Cytophagia</taxon>
        <taxon>Cytophagales</taxon>
        <taxon>Cyclobacteriaceae</taxon>
        <taxon>Belliella</taxon>
    </lineage>
</organism>
<proteinExistence type="predicted"/>
<gene>
    <name evidence="1" type="ORF">SAMN06295967_102300</name>
</gene>
<sequence>MIKRLIQLSGLICFSLILMFSVEISSNIEDVKFKFSEVFPEANALACGVGYLNHQEPYTNGTVCYGSSGHPTDFIVYPYQDCRDMLDSCCSMPEDAPECPSIGG</sequence>
<protein>
    <submittedName>
        <fullName evidence="1">Uncharacterized protein</fullName>
    </submittedName>
</protein>
<dbReference type="EMBL" id="FZOK01000002">
    <property type="protein sequence ID" value="SNS05916.1"/>
    <property type="molecule type" value="Genomic_DNA"/>
</dbReference>
<dbReference type="AlphaFoldDB" id="A0A239BDH3"/>
<reference evidence="2" key="1">
    <citation type="submission" date="2017-06" db="EMBL/GenBank/DDBJ databases">
        <authorList>
            <person name="Varghese N."/>
            <person name="Submissions S."/>
        </authorList>
    </citation>
    <scope>NUCLEOTIDE SEQUENCE [LARGE SCALE GENOMIC DNA]</scope>
    <source>
        <strain evidence="2">5C</strain>
    </source>
</reference>
<name>A0A239BDH3_9BACT</name>